<organism evidence="1 2">
    <name type="scientific">Rhizophagus irregularis</name>
    <dbReference type="NCBI Taxonomy" id="588596"/>
    <lineage>
        <taxon>Eukaryota</taxon>
        <taxon>Fungi</taxon>
        <taxon>Fungi incertae sedis</taxon>
        <taxon>Mucoromycota</taxon>
        <taxon>Glomeromycotina</taxon>
        <taxon>Glomeromycetes</taxon>
        <taxon>Glomerales</taxon>
        <taxon>Glomeraceae</taxon>
        <taxon>Rhizophagus</taxon>
    </lineage>
</organism>
<reference evidence="1 2" key="1">
    <citation type="submission" date="2016-04" db="EMBL/GenBank/DDBJ databases">
        <title>Genome analyses suggest a sexual origin of heterokaryosis in a supposedly ancient asexual fungus.</title>
        <authorList>
            <person name="Ropars J."/>
            <person name="Sedzielewska K."/>
            <person name="Noel J."/>
            <person name="Charron P."/>
            <person name="Farinelli L."/>
            <person name="Marton T."/>
            <person name="Kruger M."/>
            <person name="Pelin A."/>
            <person name="Brachmann A."/>
            <person name="Corradi N."/>
        </authorList>
    </citation>
    <scope>NUCLEOTIDE SEQUENCE [LARGE SCALE GENOMIC DNA]</scope>
    <source>
        <strain evidence="1 2">C2</strain>
    </source>
</reference>
<sequence>MCTIIKIDIDSTLNEKFSIIIAFFQLQNSAFRILVDDRDDFTSNTSEIPNSDKKDEILNKPMEIDFIQKKNPVTNVITAKCKIKHLVILGAVIDPSTNFAIMTDDISKRSKLKIDTKEKYDFKDTGQKLKNQAYTYPYKKYYT</sequence>
<dbReference type="AlphaFoldDB" id="A0A2N1L4L8"/>
<gene>
    <name evidence="1" type="ORF">RhiirC2_804100</name>
</gene>
<accession>A0A2N1L4L8</accession>
<proteinExistence type="predicted"/>
<evidence type="ECO:0000313" key="2">
    <source>
        <dbReference type="Proteomes" id="UP000233469"/>
    </source>
</evidence>
<evidence type="ECO:0000313" key="1">
    <source>
        <dbReference type="EMBL" id="PKK44336.1"/>
    </source>
</evidence>
<dbReference type="EMBL" id="LLXL01009156">
    <property type="protein sequence ID" value="PKK44336.1"/>
    <property type="molecule type" value="Genomic_DNA"/>
</dbReference>
<protein>
    <submittedName>
        <fullName evidence="1">Uncharacterized protein</fullName>
    </submittedName>
</protein>
<name>A0A2N1L4L8_9GLOM</name>
<dbReference type="Proteomes" id="UP000233469">
    <property type="component" value="Unassembled WGS sequence"/>
</dbReference>
<dbReference type="VEuPathDB" id="FungiDB:FUN_000618"/>
<reference evidence="1 2" key="2">
    <citation type="submission" date="2017-10" db="EMBL/GenBank/DDBJ databases">
        <title>Extensive intraspecific genome diversity in a model arbuscular mycorrhizal fungus.</title>
        <authorList>
            <person name="Chen E.C.H."/>
            <person name="Morin E."/>
            <person name="Baudet D."/>
            <person name="Noel J."/>
            <person name="Ndikumana S."/>
            <person name="Charron P."/>
            <person name="St-Onge C."/>
            <person name="Giorgi J."/>
            <person name="Grigoriev I.V."/>
            <person name="Roux C."/>
            <person name="Martin F.M."/>
            <person name="Corradi N."/>
        </authorList>
    </citation>
    <scope>NUCLEOTIDE SEQUENCE [LARGE SCALE GENOMIC DNA]</scope>
    <source>
        <strain evidence="1 2">C2</strain>
    </source>
</reference>
<comment type="caution">
    <text evidence="1">The sequence shown here is derived from an EMBL/GenBank/DDBJ whole genome shotgun (WGS) entry which is preliminary data.</text>
</comment>